<dbReference type="Pfam" id="PF00332">
    <property type="entry name" value="Glyco_hydro_17"/>
    <property type="match status" value="2"/>
</dbReference>
<feature type="region of interest" description="Disordered" evidence="8">
    <location>
        <begin position="438"/>
        <end position="481"/>
    </location>
</feature>
<feature type="compositionally biased region" description="Polar residues" evidence="8">
    <location>
        <begin position="460"/>
        <end position="470"/>
    </location>
</feature>
<proteinExistence type="inferred from homology"/>
<reference evidence="9 10" key="1">
    <citation type="submission" date="2020-02" db="EMBL/GenBank/DDBJ databases">
        <authorList>
            <person name="Ma Q."/>
            <person name="Huang Y."/>
            <person name="Song X."/>
            <person name="Pei D."/>
        </authorList>
    </citation>
    <scope>NUCLEOTIDE SEQUENCE [LARGE SCALE GENOMIC DNA]</scope>
    <source>
        <strain evidence="9">Sxm20200214</strain>
        <tissue evidence="9">Leaf</tissue>
    </source>
</reference>
<dbReference type="InterPro" id="IPR000490">
    <property type="entry name" value="Glyco_hydro_17"/>
</dbReference>
<dbReference type="PANTHER" id="PTHR32227">
    <property type="entry name" value="GLUCAN ENDO-1,3-BETA-GLUCOSIDASE BG1-RELATED-RELATED"/>
    <property type="match status" value="1"/>
</dbReference>
<dbReference type="EMBL" id="JAAMPC010000016">
    <property type="protein sequence ID" value="KAG2252502.1"/>
    <property type="molecule type" value="Genomic_DNA"/>
</dbReference>
<evidence type="ECO:0000256" key="4">
    <source>
        <dbReference type="ARBA" id="ARBA00022801"/>
    </source>
</evidence>
<evidence type="ECO:0000256" key="6">
    <source>
        <dbReference type="RuleBase" id="RU004335"/>
    </source>
</evidence>
<comment type="catalytic activity">
    <reaction evidence="1">
        <text>Hydrolysis of (1-&gt;3)-beta-D-glucosidic linkages in (1-&gt;3)-beta-D-glucans.</text>
        <dbReference type="EC" id="3.2.1.39"/>
    </reaction>
</comment>
<gene>
    <name evidence="9" type="ORF">Bca52824_082638</name>
</gene>
<comment type="similarity">
    <text evidence="2 6">Belongs to the glycosyl hydrolase 17 family.</text>
</comment>
<evidence type="ECO:0000256" key="5">
    <source>
        <dbReference type="ARBA" id="ARBA00023295"/>
    </source>
</evidence>
<accession>A0A8X7PK85</accession>
<evidence type="ECO:0000256" key="8">
    <source>
        <dbReference type="SAM" id="MobiDB-lite"/>
    </source>
</evidence>
<dbReference type="Gene3D" id="3.20.20.80">
    <property type="entry name" value="Glycosidases"/>
    <property type="match status" value="2"/>
</dbReference>
<name>A0A8X7PK85_BRACI</name>
<protein>
    <recommendedName>
        <fullName evidence="3">glucan endo-1,3-beta-D-glucosidase</fullName>
        <ecNumber evidence="3">3.2.1.39</ecNumber>
    </recommendedName>
</protein>
<dbReference type="Proteomes" id="UP000886595">
    <property type="component" value="Unassembled WGS sequence"/>
</dbReference>
<dbReference type="SUPFAM" id="SSF51445">
    <property type="entry name" value="(Trans)glycosidases"/>
    <property type="match status" value="2"/>
</dbReference>
<evidence type="ECO:0000256" key="1">
    <source>
        <dbReference type="ARBA" id="ARBA00000382"/>
    </source>
</evidence>
<keyword evidence="10" id="KW-1185">Reference proteome</keyword>
<dbReference type="InterPro" id="IPR044965">
    <property type="entry name" value="Glyco_hydro_17_plant"/>
</dbReference>
<evidence type="ECO:0000256" key="2">
    <source>
        <dbReference type="ARBA" id="ARBA00008773"/>
    </source>
</evidence>
<dbReference type="AlphaFoldDB" id="A0A8X7PK85"/>
<evidence type="ECO:0000313" key="10">
    <source>
        <dbReference type="Proteomes" id="UP000886595"/>
    </source>
</evidence>
<dbReference type="GO" id="GO:0005975">
    <property type="term" value="P:carbohydrate metabolic process"/>
    <property type="evidence" value="ECO:0007669"/>
    <property type="project" value="InterPro"/>
</dbReference>
<organism evidence="9 10">
    <name type="scientific">Brassica carinata</name>
    <name type="common">Ethiopian mustard</name>
    <name type="synonym">Abyssinian cabbage</name>
    <dbReference type="NCBI Taxonomy" id="52824"/>
    <lineage>
        <taxon>Eukaryota</taxon>
        <taxon>Viridiplantae</taxon>
        <taxon>Streptophyta</taxon>
        <taxon>Embryophyta</taxon>
        <taxon>Tracheophyta</taxon>
        <taxon>Spermatophyta</taxon>
        <taxon>Magnoliopsida</taxon>
        <taxon>eudicotyledons</taxon>
        <taxon>Gunneridae</taxon>
        <taxon>Pentapetalae</taxon>
        <taxon>rosids</taxon>
        <taxon>malvids</taxon>
        <taxon>Brassicales</taxon>
        <taxon>Brassicaceae</taxon>
        <taxon>Brassiceae</taxon>
        <taxon>Brassica</taxon>
    </lineage>
</organism>
<evidence type="ECO:0000256" key="3">
    <source>
        <dbReference type="ARBA" id="ARBA00012780"/>
    </source>
</evidence>
<dbReference type="GO" id="GO:0042973">
    <property type="term" value="F:glucan endo-1,3-beta-D-glucosidase activity"/>
    <property type="evidence" value="ECO:0007669"/>
    <property type="project" value="UniProtKB-EC"/>
</dbReference>
<evidence type="ECO:0000313" key="9">
    <source>
        <dbReference type="EMBL" id="KAG2252502.1"/>
    </source>
</evidence>
<keyword evidence="4 7" id="KW-0378">Hydrolase</keyword>
<dbReference type="PROSITE" id="PS00587">
    <property type="entry name" value="GLYCOSYL_HYDROL_F17"/>
    <property type="match status" value="2"/>
</dbReference>
<evidence type="ECO:0000256" key="7">
    <source>
        <dbReference type="RuleBase" id="RU004336"/>
    </source>
</evidence>
<dbReference type="OrthoDB" id="941679at2759"/>
<dbReference type="EC" id="3.2.1.39" evidence="3"/>
<comment type="caution">
    <text evidence="9">The sequence shown here is derived from an EMBL/GenBank/DDBJ whole genome shotgun (WGS) entry which is preliminary data.</text>
</comment>
<keyword evidence="5 7" id="KW-0326">Glycosidase</keyword>
<dbReference type="InterPro" id="IPR017853">
    <property type="entry name" value="GH"/>
</dbReference>
<sequence length="667" mass="74854">MIPSLEGPGIGTNYGRYSSDLGVPEIGINYGRYGSNLPPPEAIPSLVASLSIKHVKTFDMDPRITASFANTGITLSLCIPNDKIPTLSTNLSEADSIIRTSVLPYHKTTIITSISVGNEVSLLPQFSPHLVSAIANVHRAIRRYRLHKKIKVTTTHSLAILSRRFPPSTARFHNSIGETVLRPLVRFLQRTKSPLMVNVYPYLAYKQSFPSIPLDFALFQPVNGSRRRMYRDPYSGVAYTNLFDIMMDSVDSAVKALGLPKIPVVVSEIGWPSSGDPGEVAASLENARVFNQRLVEHLRGGWRKVHVYIFALFDEDQKTGATVEKHWGLLYGNGSKKYDLNISPPFQIGINYGRYGSNLPPPEALPSLVTSLHQTRQNLRHGSKNHHLLRQHWHLPLPLHPQRQDPDPLHQPLRSRLHHPNLRLALPQDHNHHLNLRRQRSLASPSVHPTLSLRHRQRPPSDQTVQTPQEDQSDDHSLLSDPLAAFPPSTARFHNSIGETVLRPLVRFLQRTKSPLMVNVYPYLAYKQSFPSIPLDFALFQPVNGSRRRMYRDPYSGVAYTNLFDIMMDSVDSAVKALGLPKIPVVVSEIGWPSSGDPGEVAASLENARVFNQRLVEHLRGGWRKVHVYIFALFDEDQKTGATVEKHWGLLYGNGSKKYDLNISPPV</sequence>